<feature type="region of interest" description="Disordered" evidence="1">
    <location>
        <begin position="195"/>
        <end position="219"/>
    </location>
</feature>
<evidence type="ECO:0000256" key="1">
    <source>
        <dbReference type="SAM" id="MobiDB-lite"/>
    </source>
</evidence>
<protein>
    <submittedName>
        <fullName evidence="2">Uncharacterized protein</fullName>
    </submittedName>
</protein>
<evidence type="ECO:0000313" key="2">
    <source>
        <dbReference type="EMBL" id="KAG2625142.1"/>
    </source>
</evidence>
<dbReference type="Proteomes" id="UP000823388">
    <property type="component" value="Chromosome 3K"/>
</dbReference>
<reference evidence="2" key="1">
    <citation type="submission" date="2020-05" db="EMBL/GenBank/DDBJ databases">
        <title>WGS assembly of Panicum virgatum.</title>
        <authorList>
            <person name="Lovell J.T."/>
            <person name="Jenkins J."/>
            <person name="Shu S."/>
            <person name="Juenger T.E."/>
            <person name="Schmutz J."/>
        </authorList>
    </citation>
    <scope>NUCLEOTIDE SEQUENCE</scope>
    <source>
        <strain evidence="2">AP13</strain>
    </source>
</reference>
<feature type="region of interest" description="Disordered" evidence="1">
    <location>
        <begin position="31"/>
        <end position="51"/>
    </location>
</feature>
<dbReference type="EMBL" id="CM029041">
    <property type="protein sequence ID" value="KAG2625142.1"/>
    <property type="molecule type" value="Genomic_DNA"/>
</dbReference>
<dbReference type="AlphaFoldDB" id="A0A8T0UKW0"/>
<keyword evidence="3" id="KW-1185">Reference proteome</keyword>
<gene>
    <name evidence="2" type="ORF">PVAP13_3KG196654</name>
</gene>
<proteinExistence type="predicted"/>
<evidence type="ECO:0000313" key="3">
    <source>
        <dbReference type="Proteomes" id="UP000823388"/>
    </source>
</evidence>
<feature type="compositionally biased region" description="Basic and acidic residues" evidence="1">
    <location>
        <begin position="207"/>
        <end position="219"/>
    </location>
</feature>
<accession>A0A8T0UKW0</accession>
<sequence length="219" mass="23838">MPGTTADRLCSCCRAAAETIRPGGRQGWVLSRPYHSATTPPEAGAQVYPIDPPVRGPHVTVTSLLLPGTQGHSRLSHGEDVLLREVIHGLLLSCSASAETPPPGNGPGPWRPGRDWCVRKSIYLRKDSPTPVFQNLRSVQIITTFRSPNCSLHSLLPSLPITGHPRRPRVGPTLGRWCCAAAALPLRALRAPLLSRLRRAPPPRPRSPSETEMKTEKMD</sequence>
<name>A0A8T0UKW0_PANVG</name>
<organism evidence="2 3">
    <name type="scientific">Panicum virgatum</name>
    <name type="common">Blackwell switchgrass</name>
    <dbReference type="NCBI Taxonomy" id="38727"/>
    <lineage>
        <taxon>Eukaryota</taxon>
        <taxon>Viridiplantae</taxon>
        <taxon>Streptophyta</taxon>
        <taxon>Embryophyta</taxon>
        <taxon>Tracheophyta</taxon>
        <taxon>Spermatophyta</taxon>
        <taxon>Magnoliopsida</taxon>
        <taxon>Liliopsida</taxon>
        <taxon>Poales</taxon>
        <taxon>Poaceae</taxon>
        <taxon>PACMAD clade</taxon>
        <taxon>Panicoideae</taxon>
        <taxon>Panicodae</taxon>
        <taxon>Paniceae</taxon>
        <taxon>Panicinae</taxon>
        <taxon>Panicum</taxon>
        <taxon>Panicum sect. Hiantes</taxon>
    </lineage>
</organism>
<comment type="caution">
    <text evidence="2">The sequence shown here is derived from an EMBL/GenBank/DDBJ whole genome shotgun (WGS) entry which is preliminary data.</text>
</comment>